<accession>Q1Q595</accession>
<protein>
    <submittedName>
        <fullName evidence="3">Uncharacterized protein</fullName>
    </submittedName>
</protein>
<gene>
    <name evidence="3" type="ORF">kuste4425</name>
</gene>
<evidence type="ECO:0000256" key="1">
    <source>
        <dbReference type="SAM" id="MobiDB-lite"/>
    </source>
</evidence>
<dbReference type="EMBL" id="CT573071">
    <property type="protein sequence ID" value="CAJ75187.1"/>
    <property type="molecule type" value="Genomic_DNA"/>
</dbReference>
<keyword evidence="2" id="KW-0472">Membrane</keyword>
<evidence type="ECO:0000313" key="3">
    <source>
        <dbReference type="EMBL" id="CAJ75187.1"/>
    </source>
</evidence>
<keyword evidence="2" id="KW-0812">Transmembrane</keyword>
<name>Q1Q595_KUEST</name>
<reference evidence="3" key="2">
    <citation type="submission" date="2006-01" db="EMBL/GenBank/DDBJ databases">
        <authorList>
            <person name="Genoscope"/>
        </authorList>
    </citation>
    <scope>NUCLEOTIDE SEQUENCE</scope>
</reference>
<feature type="region of interest" description="Disordered" evidence="1">
    <location>
        <begin position="46"/>
        <end position="71"/>
    </location>
</feature>
<dbReference type="AlphaFoldDB" id="Q1Q595"/>
<keyword evidence="2" id="KW-1133">Transmembrane helix</keyword>
<proteinExistence type="predicted"/>
<reference evidence="3" key="1">
    <citation type="journal article" date="2006" name="Nature">
        <title>Deciphering the evolution and metabolism of an anammox bacterium from a community genome.</title>
        <authorList>
            <person name="Strous M."/>
            <person name="Pelletier E."/>
            <person name="Mangenot S."/>
            <person name="Rattei T."/>
            <person name="Lehner A."/>
            <person name="Taylor M.W."/>
            <person name="Horn M."/>
            <person name="Daims H."/>
            <person name="Bartol-Mavel D."/>
            <person name="Wincker P."/>
            <person name="Barbe V."/>
            <person name="Fonknechten N."/>
            <person name="Vallenet D."/>
            <person name="Segurens B."/>
            <person name="Schenowitz-Truong C."/>
            <person name="Medigue C."/>
            <person name="Collingro A."/>
            <person name="Snel B."/>
            <person name="Dutilh B.E."/>
            <person name="OpDenCamp H.J.M."/>
            <person name="vanDerDrift C."/>
            <person name="Cirpus I."/>
            <person name="vanDePas-Schoonen K.T."/>
            <person name="Harhangi H.R."/>
            <person name="vanNiftrik L."/>
            <person name="Schmid M."/>
            <person name="Keltjens J."/>
            <person name="vanDeVossenberg J."/>
            <person name="Kartal B."/>
            <person name="Meier H."/>
            <person name="Frishman D."/>
            <person name="Huynen M.A."/>
            <person name="Mewes H."/>
            <person name="Weissenbach J."/>
            <person name="Jetten M.S.M."/>
            <person name="Wagner M."/>
            <person name="LePaslier D."/>
        </authorList>
    </citation>
    <scope>NUCLEOTIDE SEQUENCE</scope>
</reference>
<evidence type="ECO:0000256" key="2">
    <source>
        <dbReference type="SAM" id="Phobius"/>
    </source>
</evidence>
<organism evidence="3">
    <name type="scientific">Kuenenia stuttgartiensis</name>
    <dbReference type="NCBI Taxonomy" id="174633"/>
    <lineage>
        <taxon>Bacteria</taxon>
        <taxon>Pseudomonadati</taxon>
        <taxon>Planctomycetota</taxon>
        <taxon>Candidatus Brocadiia</taxon>
        <taxon>Candidatus Brocadiales</taxon>
        <taxon>Candidatus Brocadiaceae</taxon>
        <taxon>Candidatus Kuenenia</taxon>
    </lineage>
</organism>
<sequence length="98" mass="10589">MLARQKEANMARKCPKCGYERKATDSAPEWQCPACGVAYAKVSSSSHSSTESVSNHAAKRKEPETSSRRPISPPVKLLLVSFVCLVVGLLDISQGVNI</sequence>
<feature type="transmembrane region" description="Helical" evidence="2">
    <location>
        <begin position="77"/>
        <end position="96"/>
    </location>
</feature>